<dbReference type="AlphaFoldDB" id="A0A0A0JQ56"/>
<accession>A0A0A0JQ56</accession>
<dbReference type="RefSeq" id="WP_035903043.1">
    <property type="nucleotide sequence ID" value="NZ_AVPK01000002.1"/>
</dbReference>
<sequence length="259" mass="25359">MNDRQRNGALAGLLVLVLLIAGFLLRSRDDDDPAAAGPSPSPSSASSSSPSPTATAVGGPVVFLGDSMTEGKDATGPARRWTALVAAELGGTEVNLAHAGTGYVRAGAEGSCGASACANYQGQVAEAVKAAPAVVFVTGGGNDASTSPTDFAKAATDLVAALTTALPRAKVYVVNPWWDLRPVPGTLAAQTTAVQTAATAGKATFLDTGQPLVGKPQLMVANGANPNDAGHAALAQAVQKALGTVGAVGADSGGASANG</sequence>
<dbReference type="OrthoDB" id="8215557at2"/>
<dbReference type="Proteomes" id="UP000030011">
    <property type="component" value="Unassembled WGS sequence"/>
</dbReference>
<dbReference type="Pfam" id="PF13472">
    <property type="entry name" value="Lipase_GDSL_2"/>
    <property type="match status" value="1"/>
</dbReference>
<dbReference type="InterPro" id="IPR013830">
    <property type="entry name" value="SGNH_hydro"/>
</dbReference>
<gene>
    <name evidence="3" type="ORF">N803_07950</name>
</gene>
<protein>
    <recommendedName>
        <fullName evidence="2">SGNH hydrolase-type esterase domain-containing protein</fullName>
    </recommendedName>
</protein>
<dbReference type="PANTHER" id="PTHR43784:SF2">
    <property type="entry name" value="GDSL-LIKE LIPASE_ACYLHYDROLASE, PUTATIVE (AFU_ORTHOLOGUE AFUA_2G00820)-RELATED"/>
    <property type="match status" value="1"/>
</dbReference>
<reference evidence="3 4" key="1">
    <citation type="submission" date="2013-08" db="EMBL/GenBank/DDBJ databases">
        <title>The genome sequence of Knoellia subterranea.</title>
        <authorList>
            <person name="Zhu W."/>
            <person name="Wang G."/>
        </authorList>
    </citation>
    <scope>NUCLEOTIDE SEQUENCE [LARGE SCALE GENOMIC DNA]</scope>
    <source>
        <strain evidence="3 4">KCTC 19937</strain>
    </source>
</reference>
<feature type="region of interest" description="Disordered" evidence="1">
    <location>
        <begin position="31"/>
        <end position="62"/>
    </location>
</feature>
<proteinExistence type="predicted"/>
<dbReference type="SUPFAM" id="SSF52266">
    <property type="entry name" value="SGNH hydrolase"/>
    <property type="match status" value="1"/>
</dbReference>
<evidence type="ECO:0000259" key="2">
    <source>
        <dbReference type="Pfam" id="PF13472"/>
    </source>
</evidence>
<evidence type="ECO:0000256" key="1">
    <source>
        <dbReference type="SAM" id="MobiDB-lite"/>
    </source>
</evidence>
<evidence type="ECO:0000313" key="4">
    <source>
        <dbReference type="Proteomes" id="UP000030011"/>
    </source>
</evidence>
<evidence type="ECO:0000313" key="3">
    <source>
        <dbReference type="EMBL" id="KGN38869.1"/>
    </source>
</evidence>
<comment type="caution">
    <text evidence="3">The sequence shown here is derived from an EMBL/GenBank/DDBJ whole genome shotgun (WGS) entry which is preliminary data.</text>
</comment>
<feature type="domain" description="SGNH hydrolase-type esterase" evidence="2">
    <location>
        <begin position="63"/>
        <end position="233"/>
    </location>
</feature>
<dbReference type="InterPro" id="IPR036514">
    <property type="entry name" value="SGNH_hydro_sf"/>
</dbReference>
<feature type="compositionally biased region" description="Low complexity" evidence="1">
    <location>
        <begin position="34"/>
        <end position="56"/>
    </location>
</feature>
<dbReference type="STRING" id="1385521.N803_07950"/>
<organism evidence="3 4">
    <name type="scientific">Knoellia subterranea KCTC 19937</name>
    <dbReference type="NCBI Taxonomy" id="1385521"/>
    <lineage>
        <taxon>Bacteria</taxon>
        <taxon>Bacillati</taxon>
        <taxon>Actinomycetota</taxon>
        <taxon>Actinomycetes</taxon>
        <taxon>Micrococcales</taxon>
        <taxon>Intrasporangiaceae</taxon>
        <taxon>Knoellia</taxon>
    </lineage>
</organism>
<dbReference type="CDD" id="cd00229">
    <property type="entry name" value="SGNH_hydrolase"/>
    <property type="match status" value="1"/>
</dbReference>
<dbReference type="EMBL" id="AVPK01000002">
    <property type="protein sequence ID" value="KGN38869.1"/>
    <property type="molecule type" value="Genomic_DNA"/>
</dbReference>
<keyword evidence="4" id="KW-1185">Reference proteome</keyword>
<dbReference type="eggNOG" id="COG2755">
    <property type="taxonomic scope" value="Bacteria"/>
</dbReference>
<dbReference type="PANTHER" id="PTHR43784">
    <property type="entry name" value="GDSL-LIKE LIPASE/ACYLHYDROLASE, PUTATIVE (AFU_ORTHOLOGUE AFUA_2G00820)-RELATED"/>
    <property type="match status" value="1"/>
</dbReference>
<name>A0A0A0JQ56_9MICO</name>
<dbReference type="InterPro" id="IPR053140">
    <property type="entry name" value="GDSL_Rv0518-like"/>
</dbReference>
<dbReference type="Gene3D" id="3.40.50.1110">
    <property type="entry name" value="SGNH hydrolase"/>
    <property type="match status" value="1"/>
</dbReference>